<protein>
    <submittedName>
        <fullName evidence="1">Uncharacterized protein</fullName>
    </submittedName>
</protein>
<dbReference type="Proteomes" id="UP000828390">
    <property type="component" value="Unassembled WGS sequence"/>
</dbReference>
<name>A0A9D4G596_DREPO</name>
<dbReference type="EMBL" id="JAIWYP010000006">
    <property type="protein sequence ID" value="KAH3810631.1"/>
    <property type="molecule type" value="Genomic_DNA"/>
</dbReference>
<accession>A0A9D4G596</accession>
<keyword evidence="2" id="KW-1185">Reference proteome</keyword>
<evidence type="ECO:0000313" key="1">
    <source>
        <dbReference type="EMBL" id="KAH3810631.1"/>
    </source>
</evidence>
<dbReference type="AlphaFoldDB" id="A0A9D4G596"/>
<reference evidence="1" key="1">
    <citation type="journal article" date="2019" name="bioRxiv">
        <title>The Genome of the Zebra Mussel, Dreissena polymorpha: A Resource for Invasive Species Research.</title>
        <authorList>
            <person name="McCartney M.A."/>
            <person name="Auch B."/>
            <person name="Kono T."/>
            <person name="Mallez S."/>
            <person name="Zhang Y."/>
            <person name="Obille A."/>
            <person name="Becker A."/>
            <person name="Abrahante J.E."/>
            <person name="Garbe J."/>
            <person name="Badalamenti J.P."/>
            <person name="Herman A."/>
            <person name="Mangelson H."/>
            <person name="Liachko I."/>
            <person name="Sullivan S."/>
            <person name="Sone E.D."/>
            <person name="Koren S."/>
            <person name="Silverstein K.A.T."/>
            <person name="Beckman K.B."/>
            <person name="Gohl D.M."/>
        </authorList>
    </citation>
    <scope>NUCLEOTIDE SEQUENCE</scope>
    <source>
        <strain evidence="1">Duluth1</strain>
        <tissue evidence="1">Whole animal</tissue>
    </source>
</reference>
<evidence type="ECO:0000313" key="2">
    <source>
        <dbReference type="Proteomes" id="UP000828390"/>
    </source>
</evidence>
<comment type="caution">
    <text evidence="1">The sequence shown here is derived from an EMBL/GenBank/DDBJ whole genome shotgun (WGS) entry which is preliminary data.</text>
</comment>
<organism evidence="1 2">
    <name type="scientific">Dreissena polymorpha</name>
    <name type="common">Zebra mussel</name>
    <name type="synonym">Mytilus polymorpha</name>
    <dbReference type="NCBI Taxonomy" id="45954"/>
    <lineage>
        <taxon>Eukaryota</taxon>
        <taxon>Metazoa</taxon>
        <taxon>Spiralia</taxon>
        <taxon>Lophotrochozoa</taxon>
        <taxon>Mollusca</taxon>
        <taxon>Bivalvia</taxon>
        <taxon>Autobranchia</taxon>
        <taxon>Heteroconchia</taxon>
        <taxon>Euheterodonta</taxon>
        <taxon>Imparidentia</taxon>
        <taxon>Neoheterodontei</taxon>
        <taxon>Myida</taxon>
        <taxon>Dreissenoidea</taxon>
        <taxon>Dreissenidae</taxon>
        <taxon>Dreissena</taxon>
    </lineage>
</organism>
<reference evidence="1" key="2">
    <citation type="submission" date="2020-11" db="EMBL/GenBank/DDBJ databases">
        <authorList>
            <person name="McCartney M.A."/>
            <person name="Auch B."/>
            <person name="Kono T."/>
            <person name="Mallez S."/>
            <person name="Becker A."/>
            <person name="Gohl D.M."/>
            <person name="Silverstein K.A.T."/>
            <person name="Koren S."/>
            <person name="Bechman K.B."/>
            <person name="Herman A."/>
            <person name="Abrahante J.E."/>
            <person name="Garbe J."/>
        </authorList>
    </citation>
    <scope>NUCLEOTIDE SEQUENCE</scope>
    <source>
        <strain evidence="1">Duluth1</strain>
        <tissue evidence="1">Whole animal</tissue>
    </source>
</reference>
<gene>
    <name evidence="1" type="ORF">DPMN_139025</name>
</gene>
<sequence>MRFNKRQSTLLMKESVLLKPLKWGQTLSRSLARRLPANSVCPKIIDLRFVHATIGMLSER</sequence>
<proteinExistence type="predicted"/>